<keyword evidence="1" id="KW-1133">Transmembrane helix</keyword>
<evidence type="ECO:0000313" key="3">
    <source>
        <dbReference type="Proteomes" id="UP000537204"/>
    </source>
</evidence>
<dbReference type="Proteomes" id="UP000537204">
    <property type="component" value="Unassembled WGS sequence"/>
</dbReference>
<organism evidence="2 3">
    <name type="scientific">Pedobacter cryoconitis</name>
    <dbReference type="NCBI Taxonomy" id="188932"/>
    <lineage>
        <taxon>Bacteria</taxon>
        <taxon>Pseudomonadati</taxon>
        <taxon>Bacteroidota</taxon>
        <taxon>Sphingobacteriia</taxon>
        <taxon>Sphingobacteriales</taxon>
        <taxon>Sphingobacteriaceae</taxon>
        <taxon>Pedobacter</taxon>
    </lineage>
</organism>
<keyword evidence="1" id="KW-0472">Membrane</keyword>
<accession>A0A7W8ZRJ4</accession>
<dbReference type="AlphaFoldDB" id="A0A7W8ZRJ4"/>
<evidence type="ECO:0008006" key="4">
    <source>
        <dbReference type="Google" id="ProtNLM"/>
    </source>
</evidence>
<evidence type="ECO:0000256" key="1">
    <source>
        <dbReference type="SAM" id="Phobius"/>
    </source>
</evidence>
<dbReference type="RefSeq" id="WP_183884680.1">
    <property type="nucleotide sequence ID" value="NZ_JACHCE010000010.1"/>
</dbReference>
<feature type="transmembrane region" description="Helical" evidence="1">
    <location>
        <begin position="12"/>
        <end position="31"/>
    </location>
</feature>
<gene>
    <name evidence="2" type="ORF">HDE68_004829</name>
</gene>
<sequence>MKNKGIHTSFLVLNKIIITLMVFIFTIIPVLEVFHNHESSSETVTVTVFKNTFGANKKSSFEKHHINCKFCHQLSHHQPASLLSISSVSLLYFTKSSLLLSNRDFQKLVLLPGISWTNKGPPSPFS</sequence>
<comment type="caution">
    <text evidence="2">The sequence shown here is derived from an EMBL/GenBank/DDBJ whole genome shotgun (WGS) entry which is preliminary data.</text>
</comment>
<dbReference type="EMBL" id="JACHCE010000010">
    <property type="protein sequence ID" value="MBB5638894.1"/>
    <property type="molecule type" value="Genomic_DNA"/>
</dbReference>
<name>A0A7W8ZRJ4_9SPHI</name>
<evidence type="ECO:0000313" key="2">
    <source>
        <dbReference type="EMBL" id="MBB5638894.1"/>
    </source>
</evidence>
<protein>
    <recommendedName>
        <fullName evidence="4">DUF2946 domain-containing protein</fullName>
    </recommendedName>
</protein>
<proteinExistence type="predicted"/>
<keyword evidence="1" id="KW-0812">Transmembrane</keyword>
<reference evidence="2 3" key="1">
    <citation type="submission" date="2020-08" db="EMBL/GenBank/DDBJ databases">
        <title>Genomic Encyclopedia of Type Strains, Phase IV (KMG-V): Genome sequencing to study the core and pangenomes of soil and plant-associated prokaryotes.</title>
        <authorList>
            <person name="Whitman W."/>
        </authorList>
    </citation>
    <scope>NUCLEOTIDE SEQUENCE [LARGE SCALE GENOMIC DNA]</scope>
    <source>
        <strain evidence="2 3">S3M1</strain>
    </source>
</reference>